<evidence type="ECO:0000256" key="6">
    <source>
        <dbReference type="ARBA" id="ARBA00023136"/>
    </source>
</evidence>
<keyword evidence="4" id="KW-1133">Transmembrane helix</keyword>
<evidence type="ECO:0000313" key="9">
    <source>
        <dbReference type="Proteomes" id="UP001497453"/>
    </source>
</evidence>
<keyword evidence="2" id="KW-0812">Transmembrane</keyword>
<dbReference type="EMBL" id="OZ037944">
    <property type="protein sequence ID" value="CAL1695644.1"/>
    <property type="molecule type" value="Genomic_DNA"/>
</dbReference>
<dbReference type="InterPro" id="IPR039205">
    <property type="entry name" value="NDUFA11"/>
</dbReference>
<evidence type="ECO:0000256" key="1">
    <source>
        <dbReference type="ARBA" id="ARBA00004448"/>
    </source>
</evidence>
<comment type="subcellular location">
    <subcellularLocation>
        <location evidence="1">Mitochondrion inner membrane</location>
        <topology evidence="1">Multi-pass membrane protein</topology>
    </subcellularLocation>
</comment>
<sequence>MAEGHPNPTTVKDTLYDPKPSLRYASAVGLQAAGVGALVSAVQNALGTHTSGASGFLTRYGGTIGIFAAMGATFALTESVVANTREKDDALNGVAGGCAAGFLAGIRGKYTNLRVSSIDYECLLFVARSLPMAVASCAVLGTAVGIFDYGGKDITGISSKETLEERRRRFFKHPPPSLVPPPPSDPSD</sequence>
<dbReference type="Proteomes" id="UP001497453">
    <property type="component" value="Chromosome 1"/>
</dbReference>
<name>A0ABP1CLR6_9APHY</name>
<evidence type="ECO:0000256" key="3">
    <source>
        <dbReference type="ARBA" id="ARBA00022792"/>
    </source>
</evidence>
<evidence type="ECO:0000256" key="7">
    <source>
        <dbReference type="SAM" id="MobiDB-lite"/>
    </source>
</evidence>
<dbReference type="PANTHER" id="PTHR21382:SF1">
    <property type="entry name" value="NADH DEHYDROGENASE [UBIQUINONE] 1 ALPHA SUBCOMPLEX SUBUNIT 11"/>
    <property type="match status" value="1"/>
</dbReference>
<dbReference type="PANTHER" id="PTHR21382">
    <property type="entry name" value="NADH-UBIQUINONE OXIDOREDUCTASE SUBUNIT"/>
    <property type="match status" value="1"/>
</dbReference>
<reference evidence="9" key="1">
    <citation type="submission" date="2024-04" db="EMBL/GenBank/DDBJ databases">
        <authorList>
            <person name="Shaw F."/>
            <person name="Minotto A."/>
        </authorList>
    </citation>
    <scope>NUCLEOTIDE SEQUENCE [LARGE SCALE GENOMIC DNA]</scope>
</reference>
<evidence type="ECO:0000313" key="8">
    <source>
        <dbReference type="EMBL" id="CAL1695644.1"/>
    </source>
</evidence>
<keyword evidence="3" id="KW-0999">Mitochondrion inner membrane</keyword>
<evidence type="ECO:0000256" key="4">
    <source>
        <dbReference type="ARBA" id="ARBA00022989"/>
    </source>
</evidence>
<keyword evidence="6" id="KW-0472">Membrane</keyword>
<evidence type="ECO:0000256" key="5">
    <source>
        <dbReference type="ARBA" id="ARBA00023128"/>
    </source>
</evidence>
<evidence type="ECO:0008006" key="10">
    <source>
        <dbReference type="Google" id="ProtNLM"/>
    </source>
</evidence>
<feature type="region of interest" description="Disordered" evidence="7">
    <location>
        <begin position="169"/>
        <end position="188"/>
    </location>
</feature>
<protein>
    <recommendedName>
        <fullName evidence="10">NADH-ubiquinone oxidoreductase subunit B14.7</fullName>
    </recommendedName>
</protein>
<keyword evidence="5" id="KW-0496">Mitochondrion</keyword>
<proteinExistence type="predicted"/>
<gene>
    <name evidence="8" type="ORF">GFSPODELE1_LOCUS836</name>
</gene>
<keyword evidence="9" id="KW-1185">Reference proteome</keyword>
<accession>A0ABP1CLR6</accession>
<organism evidence="8 9">
    <name type="scientific">Somion occarium</name>
    <dbReference type="NCBI Taxonomy" id="3059160"/>
    <lineage>
        <taxon>Eukaryota</taxon>
        <taxon>Fungi</taxon>
        <taxon>Dikarya</taxon>
        <taxon>Basidiomycota</taxon>
        <taxon>Agaricomycotina</taxon>
        <taxon>Agaricomycetes</taxon>
        <taxon>Polyporales</taxon>
        <taxon>Cerrenaceae</taxon>
        <taxon>Somion</taxon>
    </lineage>
</organism>
<evidence type="ECO:0000256" key="2">
    <source>
        <dbReference type="ARBA" id="ARBA00022692"/>
    </source>
</evidence>
<feature type="compositionally biased region" description="Pro residues" evidence="7">
    <location>
        <begin position="173"/>
        <end position="188"/>
    </location>
</feature>